<evidence type="ECO:0000313" key="1">
    <source>
        <dbReference type="EMBL" id="CEK82660.1"/>
    </source>
</evidence>
<protein>
    <submittedName>
        <fullName evidence="2">Uncharacterized protein</fullName>
    </submittedName>
</protein>
<sequence length="52" mass="6150">MSIRMIIIDHSAVPRSLLLSWKIKVNGKTDAWWHQQRHSSFQNVSKYNNILT</sequence>
<proteinExistence type="predicted"/>
<dbReference type="EMBL" id="HACG01035795">
    <property type="protein sequence ID" value="CEK82660.1"/>
    <property type="molecule type" value="Transcribed_RNA"/>
</dbReference>
<evidence type="ECO:0000313" key="2">
    <source>
        <dbReference type="EMBL" id="CEK82661.1"/>
    </source>
</evidence>
<reference evidence="2" key="1">
    <citation type="submission" date="2014-12" db="EMBL/GenBank/DDBJ databases">
        <title>Insight into the proteome of Arion vulgaris.</title>
        <authorList>
            <person name="Aradska J."/>
            <person name="Bulat T."/>
            <person name="Smidak R."/>
            <person name="Sarate P."/>
            <person name="Gangsoo J."/>
            <person name="Sialana F."/>
            <person name="Bilban M."/>
            <person name="Lubec G."/>
        </authorList>
    </citation>
    <scope>NUCLEOTIDE SEQUENCE</scope>
    <source>
        <tissue evidence="2">Skin</tissue>
    </source>
</reference>
<dbReference type="EMBL" id="HACG01035796">
    <property type="protein sequence ID" value="CEK82661.1"/>
    <property type="molecule type" value="Transcribed_RNA"/>
</dbReference>
<dbReference type="AlphaFoldDB" id="A0A0B7ARP2"/>
<accession>A0A0B7ARP2</accession>
<organism evidence="2">
    <name type="scientific">Arion vulgaris</name>
    <dbReference type="NCBI Taxonomy" id="1028688"/>
    <lineage>
        <taxon>Eukaryota</taxon>
        <taxon>Metazoa</taxon>
        <taxon>Spiralia</taxon>
        <taxon>Lophotrochozoa</taxon>
        <taxon>Mollusca</taxon>
        <taxon>Gastropoda</taxon>
        <taxon>Heterobranchia</taxon>
        <taxon>Euthyneura</taxon>
        <taxon>Panpulmonata</taxon>
        <taxon>Eupulmonata</taxon>
        <taxon>Stylommatophora</taxon>
        <taxon>Helicina</taxon>
        <taxon>Arionoidea</taxon>
        <taxon>Arionidae</taxon>
        <taxon>Arion</taxon>
    </lineage>
</organism>
<gene>
    <name evidence="2" type="primary">ORF132830</name>
    <name evidence="1" type="synonym">ORF132825</name>
</gene>
<name>A0A0B7ARP2_9EUPU</name>